<comment type="caution">
    <text evidence="1">The sequence shown here is derived from an EMBL/GenBank/DDBJ whole genome shotgun (WGS) entry which is preliminary data.</text>
</comment>
<gene>
    <name evidence="1" type="ORF">OPT61_g3355</name>
</gene>
<proteinExistence type="predicted"/>
<keyword evidence="2" id="KW-1185">Reference proteome</keyword>
<protein>
    <submittedName>
        <fullName evidence="1">Uncharacterized protein</fullName>
    </submittedName>
</protein>
<dbReference type="EMBL" id="JAPHNI010000170">
    <property type="protein sequence ID" value="KAJ8114868.1"/>
    <property type="molecule type" value="Genomic_DNA"/>
</dbReference>
<evidence type="ECO:0000313" key="1">
    <source>
        <dbReference type="EMBL" id="KAJ8114868.1"/>
    </source>
</evidence>
<sequence>MSNQFNLPSLNLVLPTITTLLGLTGLTTGAATVLSGNPIDAIRPFGLRPVSSDATIDASPFTRALIYTYATRNIGVGLTTLGLTIFWKMQPANSISATIGRRCLGLSMLLGTVIGVGDAILVSNFADSAGYEESIEARKSSFGHAVAASIVLGTGGLLFWM</sequence>
<dbReference type="Proteomes" id="UP001153331">
    <property type="component" value="Unassembled WGS sequence"/>
</dbReference>
<name>A0ACC2IIA3_9PLEO</name>
<accession>A0ACC2IIA3</accession>
<evidence type="ECO:0000313" key="2">
    <source>
        <dbReference type="Proteomes" id="UP001153331"/>
    </source>
</evidence>
<reference evidence="1" key="1">
    <citation type="submission" date="2022-11" db="EMBL/GenBank/DDBJ databases">
        <title>Genome Sequence of Boeremia exigua.</title>
        <authorList>
            <person name="Buettner E."/>
        </authorList>
    </citation>
    <scope>NUCLEOTIDE SEQUENCE</scope>
    <source>
        <strain evidence="1">CU02</strain>
    </source>
</reference>
<organism evidence="1 2">
    <name type="scientific">Boeremia exigua</name>
    <dbReference type="NCBI Taxonomy" id="749465"/>
    <lineage>
        <taxon>Eukaryota</taxon>
        <taxon>Fungi</taxon>
        <taxon>Dikarya</taxon>
        <taxon>Ascomycota</taxon>
        <taxon>Pezizomycotina</taxon>
        <taxon>Dothideomycetes</taxon>
        <taxon>Pleosporomycetidae</taxon>
        <taxon>Pleosporales</taxon>
        <taxon>Pleosporineae</taxon>
        <taxon>Didymellaceae</taxon>
        <taxon>Boeremia</taxon>
    </lineage>
</organism>